<evidence type="ECO:0000313" key="2">
    <source>
        <dbReference type="EMBL" id="MFB9208508.1"/>
    </source>
</evidence>
<dbReference type="RefSeq" id="WP_189647562.1">
    <property type="nucleotide sequence ID" value="NZ_BMRC01000005.1"/>
</dbReference>
<feature type="chain" id="PRO_5046633381" description="Secreted protein" evidence="1">
    <location>
        <begin position="29"/>
        <end position="108"/>
    </location>
</feature>
<organism evidence="2 3">
    <name type="scientific">Nonomuraea spiralis</name>
    <dbReference type="NCBI Taxonomy" id="46182"/>
    <lineage>
        <taxon>Bacteria</taxon>
        <taxon>Bacillati</taxon>
        <taxon>Actinomycetota</taxon>
        <taxon>Actinomycetes</taxon>
        <taxon>Streptosporangiales</taxon>
        <taxon>Streptosporangiaceae</taxon>
        <taxon>Nonomuraea</taxon>
    </lineage>
</organism>
<dbReference type="Proteomes" id="UP001589647">
    <property type="component" value="Unassembled WGS sequence"/>
</dbReference>
<reference evidence="2 3" key="1">
    <citation type="submission" date="2024-09" db="EMBL/GenBank/DDBJ databases">
        <authorList>
            <person name="Sun Q."/>
            <person name="Mori K."/>
        </authorList>
    </citation>
    <scope>NUCLEOTIDE SEQUENCE [LARGE SCALE GENOMIC DNA]</scope>
    <source>
        <strain evidence="2 3">CCM 3426</strain>
    </source>
</reference>
<keyword evidence="1" id="KW-0732">Signal</keyword>
<sequence>MLRTKQVAAVVVGAVTLLSLGFTAPASAATVLDCDTFVHNNDNYLGIAMCSNPTGQTWRFRAVVTCGWAPDVVGEWVTLAPGGSGQSQGVCGRLGSGVGAVGVDERVA</sequence>
<dbReference type="EMBL" id="JBHMEI010000078">
    <property type="protein sequence ID" value="MFB9208508.1"/>
    <property type="molecule type" value="Genomic_DNA"/>
</dbReference>
<accession>A0ABV5IVA6</accession>
<keyword evidence="3" id="KW-1185">Reference proteome</keyword>
<gene>
    <name evidence="2" type="ORF">ACFFV7_45515</name>
</gene>
<protein>
    <recommendedName>
        <fullName evidence="4">Secreted protein</fullName>
    </recommendedName>
</protein>
<evidence type="ECO:0008006" key="4">
    <source>
        <dbReference type="Google" id="ProtNLM"/>
    </source>
</evidence>
<evidence type="ECO:0000313" key="3">
    <source>
        <dbReference type="Proteomes" id="UP001589647"/>
    </source>
</evidence>
<feature type="signal peptide" evidence="1">
    <location>
        <begin position="1"/>
        <end position="28"/>
    </location>
</feature>
<comment type="caution">
    <text evidence="2">The sequence shown here is derived from an EMBL/GenBank/DDBJ whole genome shotgun (WGS) entry which is preliminary data.</text>
</comment>
<name>A0ABV5IVA6_9ACTN</name>
<evidence type="ECO:0000256" key="1">
    <source>
        <dbReference type="SAM" id="SignalP"/>
    </source>
</evidence>
<proteinExistence type="predicted"/>